<evidence type="ECO:0000259" key="3">
    <source>
        <dbReference type="PROSITE" id="PS50930"/>
    </source>
</evidence>
<dbReference type="InterPro" id="IPR001789">
    <property type="entry name" value="Sig_transdc_resp-reg_receiver"/>
</dbReference>
<keyword evidence="5" id="KW-1185">Reference proteome</keyword>
<dbReference type="HOGENOM" id="CLU_000445_14_1_10"/>
<feature type="domain" description="Response regulatory" evidence="2">
    <location>
        <begin position="8"/>
        <end position="121"/>
    </location>
</feature>
<feature type="domain" description="HTH LytTR-type" evidence="3">
    <location>
        <begin position="156"/>
        <end position="264"/>
    </location>
</feature>
<dbReference type="SMART" id="SM00448">
    <property type="entry name" value="REC"/>
    <property type="match status" value="1"/>
</dbReference>
<dbReference type="Proteomes" id="UP000008461">
    <property type="component" value="Chromosome"/>
</dbReference>
<dbReference type="RefSeq" id="WP_013763934.1">
    <property type="nucleotide sequence ID" value="NC_015510.1"/>
</dbReference>
<evidence type="ECO:0000313" key="4">
    <source>
        <dbReference type="EMBL" id="AEE49380.1"/>
    </source>
</evidence>
<reference key="2">
    <citation type="submission" date="2011-04" db="EMBL/GenBank/DDBJ databases">
        <title>Complete sequence of chromosome of Haliscomenobacter hydrossis DSM 1100.</title>
        <authorList>
            <consortium name="US DOE Joint Genome Institute (JGI-PGF)"/>
            <person name="Lucas S."/>
            <person name="Han J."/>
            <person name="Lapidus A."/>
            <person name="Bruce D."/>
            <person name="Goodwin L."/>
            <person name="Pitluck S."/>
            <person name="Peters L."/>
            <person name="Kyrpides N."/>
            <person name="Mavromatis K."/>
            <person name="Ivanova N."/>
            <person name="Ovchinnikova G."/>
            <person name="Pagani I."/>
            <person name="Daligault H."/>
            <person name="Detter J.C."/>
            <person name="Han C."/>
            <person name="Land M."/>
            <person name="Hauser L."/>
            <person name="Markowitz V."/>
            <person name="Cheng J.-F."/>
            <person name="Hugenholtz P."/>
            <person name="Woyke T."/>
            <person name="Wu D."/>
            <person name="Verbarg S."/>
            <person name="Frueling A."/>
            <person name="Brambilla E."/>
            <person name="Klenk H.-P."/>
            <person name="Eisen J.A."/>
        </authorList>
    </citation>
    <scope>NUCLEOTIDE SEQUENCE</scope>
    <source>
        <strain>DSM 1100</strain>
    </source>
</reference>
<dbReference type="PROSITE" id="PS50930">
    <property type="entry name" value="HTH_LYTTR"/>
    <property type="match status" value="1"/>
</dbReference>
<name>F4KYD9_HALH1</name>
<dbReference type="STRING" id="760192.Halhy_1487"/>
<dbReference type="KEGG" id="hhy:Halhy_1487"/>
<dbReference type="Pfam" id="PF00072">
    <property type="entry name" value="Response_reg"/>
    <property type="match status" value="1"/>
</dbReference>
<dbReference type="PANTHER" id="PTHR37299">
    <property type="entry name" value="TRANSCRIPTIONAL REGULATOR-RELATED"/>
    <property type="match status" value="1"/>
</dbReference>
<dbReference type="eggNOG" id="COG3279">
    <property type="taxonomic scope" value="Bacteria"/>
</dbReference>
<dbReference type="EMBL" id="CP002691">
    <property type="protein sequence ID" value="AEE49380.1"/>
    <property type="molecule type" value="Genomic_DNA"/>
</dbReference>
<organism evidence="4 5">
    <name type="scientific">Haliscomenobacter hydrossis (strain ATCC 27775 / DSM 1100 / LMG 10767 / O)</name>
    <dbReference type="NCBI Taxonomy" id="760192"/>
    <lineage>
        <taxon>Bacteria</taxon>
        <taxon>Pseudomonadati</taxon>
        <taxon>Bacteroidota</taxon>
        <taxon>Saprospiria</taxon>
        <taxon>Saprospirales</taxon>
        <taxon>Haliscomenobacteraceae</taxon>
        <taxon>Haliscomenobacter</taxon>
    </lineage>
</organism>
<dbReference type="InterPro" id="IPR011006">
    <property type="entry name" value="CheY-like_superfamily"/>
</dbReference>
<dbReference type="InterPro" id="IPR046947">
    <property type="entry name" value="LytR-like"/>
</dbReference>
<dbReference type="Pfam" id="PF04397">
    <property type="entry name" value="LytTR"/>
    <property type="match status" value="1"/>
</dbReference>
<proteinExistence type="predicted"/>
<accession>F4KYD9</accession>
<gene>
    <name evidence="4" type="ordered locus">Halhy_1487</name>
</gene>
<evidence type="ECO:0000259" key="2">
    <source>
        <dbReference type="PROSITE" id="PS50110"/>
    </source>
</evidence>
<dbReference type="OrthoDB" id="646623at2"/>
<dbReference type="Gene3D" id="3.40.50.2300">
    <property type="match status" value="1"/>
</dbReference>
<dbReference type="GO" id="GO:0003677">
    <property type="term" value="F:DNA binding"/>
    <property type="evidence" value="ECO:0007669"/>
    <property type="project" value="InterPro"/>
</dbReference>
<evidence type="ECO:0000256" key="1">
    <source>
        <dbReference type="PROSITE-ProRule" id="PRU00169"/>
    </source>
</evidence>
<sequence>MTKESSLKIFIVEDERLGLERLIKLLHELDPSIEVLGHAETVKSTVWWLQNNPAPDLLLLDIELADGQCFEIFRQIDVQVPVIFTTSYDEYALNAFKVNSVDYLLKPIRKEELAQSLAKLQRLKTLYTGKESALNVDKLIASLSSFQPPQQFRKRFLVKQGQKLQAIEVEEIAWFTTDSKICFLRTWENQRYVVDYSLEELAAMLDPQLFFRVNRSYIVHIKAIKVINPYFNGKLQLQLSPAPEQNDVIISKEKAAEFKKWMGK</sequence>
<dbReference type="PROSITE" id="PS50110">
    <property type="entry name" value="RESPONSE_REGULATORY"/>
    <property type="match status" value="1"/>
</dbReference>
<dbReference type="GO" id="GO:0000156">
    <property type="term" value="F:phosphorelay response regulator activity"/>
    <property type="evidence" value="ECO:0007669"/>
    <property type="project" value="InterPro"/>
</dbReference>
<dbReference type="SMART" id="SM00850">
    <property type="entry name" value="LytTR"/>
    <property type="match status" value="1"/>
</dbReference>
<feature type="modified residue" description="4-aspartylphosphate" evidence="1">
    <location>
        <position position="61"/>
    </location>
</feature>
<keyword evidence="1" id="KW-0597">Phosphoprotein</keyword>
<protein>
    <submittedName>
        <fullName evidence="4">Two component transcriptional regulator, LytTR family</fullName>
    </submittedName>
</protein>
<dbReference type="PANTHER" id="PTHR37299:SF1">
    <property type="entry name" value="STAGE 0 SPORULATION PROTEIN A HOMOLOG"/>
    <property type="match status" value="1"/>
</dbReference>
<dbReference type="Gene3D" id="2.40.50.1020">
    <property type="entry name" value="LytTr DNA-binding domain"/>
    <property type="match status" value="1"/>
</dbReference>
<dbReference type="SUPFAM" id="SSF52172">
    <property type="entry name" value="CheY-like"/>
    <property type="match status" value="1"/>
</dbReference>
<dbReference type="InterPro" id="IPR007492">
    <property type="entry name" value="LytTR_DNA-bd_dom"/>
</dbReference>
<dbReference type="AlphaFoldDB" id="F4KYD9"/>
<evidence type="ECO:0000313" key="5">
    <source>
        <dbReference type="Proteomes" id="UP000008461"/>
    </source>
</evidence>
<reference evidence="4 5" key="1">
    <citation type="journal article" date="2011" name="Stand. Genomic Sci.">
        <title>Complete genome sequence of Haliscomenobacter hydrossis type strain (O).</title>
        <authorList>
            <consortium name="US DOE Joint Genome Institute (JGI-PGF)"/>
            <person name="Daligault H."/>
            <person name="Lapidus A."/>
            <person name="Zeytun A."/>
            <person name="Nolan M."/>
            <person name="Lucas S."/>
            <person name="Del Rio T.G."/>
            <person name="Tice H."/>
            <person name="Cheng J.F."/>
            <person name="Tapia R."/>
            <person name="Han C."/>
            <person name="Goodwin L."/>
            <person name="Pitluck S."/>
            <person name="Liolios K."/>
            <person name="Pagani I."/>
            <person name="Ivanova N."/>
            <person name="Huntemann M."/>
            <person name="Mavromatis K."/>
            <person name="Mikhailova N."/>
            <person name="Pati A."/>
            <person name="Chen A."/>
            <person name="Palaniappan K."/>
            <person name="Land M."/>
            <person name="Hauser L."/>
            <person name="Brambilla E.M."/>
            <person name="Rohde M."/>
            <person name="Verbarg S."/>
            <person name="Goker M."/>
            <person name="Bristow J."/>
            <person name="Eisen J.A."/>
            <person name="Markowitz V."/>
            <person name="Hugenholtz P."/>
            <person name="Kyrpides N.C."/>
            <person name="Klenk H.P."/>
            <person name="Woyke T."/>
        </authorList>
    </citation>
    <scope>NUCLEOTIDE SEQUENCE [LARGE SCALE GENOMIC DNA]</scope>
    <source>
        <strain evidence="5">ATCC 27775 / DSM 1100 / LMG 10767 / O</strain>
    </source>
</reference>